<sequence length="166" mass="18743">VSTLTELAGGELTDGYETDGGSFADVLLEPGESRDGRTHVYLECSNIRGIVTQRWKYVANRVTADVMARIEADERDARATGRKRLVGWDGRKNPHRHAEREGIRYFRSGTFPNYFDPDQLYDLHADPCEQRNLASDPEQADVLATMKGTLRRELARLPHSFGEFTA</sequence>
<organism evidence="1">
    <name type="scientific">marine sediment metagenome</name>
    <dbReference type="NCBI Taxonomy" id="412755"/>
    <lineage>
        <taxon>unclassified sequences</taxon>
        <taxon>metagenomes</taxon>
        <taxon>ecological metagenomes</taxon>
    </lineage>
</organism>
<feature type="non-terminal residue" evidence="1">
    <location>
        <position position="1"/>
    </location>
</feature>
<dbReference type="SUPFAM" id="SSF53649">
    <property type="entry name" value="Alkaline phosphatase-like"/>
    <property type="match status" value="1"/>
</dbReference>
<evidence type="ECO:0008006" key="2">
    <source>
        <dbReference type="Google" id="ProtNLM"/>
    </source>
</evidence>
<dbReference type="InterPro" id="IPR017850">
    <property type="entry name" value="Alkaline_phosphatase_core_sf"/>
</dbReference>
<gene>
    <name evidence="1" type="ORF">S01H1_50475</name>
</gene>
<dbReference type="EMBL" id="BARS01032522">
    <property type="protein sequence ID" value="GAG15707.1"/>
    <property type="molecule type" value="Genomic_DNA"/>
</dbReference>
<accession>X0VX56</accession>
<dbReference type="Gene3D" id="3.40.720.10">
    <property type="entry name" value="Alkaline Phosphatase, subunit A"/>
    <property type="match status" value="1"/>
</dbReference>
<comment type="caution">
    <text evidence="1">The sequence shown here is derived from an EMBL/GenBank/DDBJ whole genome shotgun (WGS) entry which is preliminary data.</text>
</comment>
<name>X0VX56_9ZZZZ</name>
<evidence type="ECO:0000313" key="1">
    <source>
        <dbReference type="EMBL" id="GAG15707.1"/>
    </source>
</evidence>
<reference evidence="1" key="1">
    <citation type="journal article" date="2014" name="Front. Microbiol.">
        <title>High frequency of phylogenetically diverse reductive dehalogenase-homologous genes in deep subseafloor sedimentary metagenomes.</title>
        <authorList>
            <person name="Kawai M."/>
            <person name="Futagami T."/>
            <person name="Toyoda A."/>
            <person name="Takaki Y."/>
            <person name="Nishi S."/>
            <person name="Hori S."/>
            <person name="Arai W."/>
            <person name="Tsubouchi T."/>
            <person name="Morono Y."/>
            <person name="Uchiyama I."/>
            <person name="Ito T."/>
            <person name="Fujiyama A."/>
            <person name="Inagaki F."/>
            <person name="Takami H."/>
        </authorList>
    </citation>
    <scope>NUCLEOTIDE SEQUENCE</scope>
    <source>
        <strain evidence="1">Expedition CK06-06</strain>
    </source>
</reference>
<proteinExistence type="predicted"/>
<dbReference type="AlphaFoldDB" id="X0VX56"/>
<protein>
    <recommendedName>
        <fullName evidence="2">N-sulphoglucosamine sulphohydrolase C-terminal domain-containing protein</fullName>
    </recommendedName>
</protein>